<organism evidence="1 2">
    <name type="scientific">Dovyalis caffra</name>
    <dbReference type="NCBI Taxonomy" id="77055"/>
    <lineage>
        <taxon>Eukaryota</taxon>
        <taxon>Viridiplantae</taxon>
        <taxon>Streptophyta</taxon>
        <taxon>Embryophyta</taxon>
        <taxon>Tracheophyta</taxon>
        <taxon>Spermatophyta</taxon>
        <taxon>Magnoliopsida</taxon>
        <taxon>eudicotyledons</taxon>
        <taxon>Gunneridae</taxon>
        <taxon>Pentapetalae</taxon>
        <taxon>rosids</taxon>
        <taxon>fabids</taxon>
        <taxon>Malpighiales</taxon>
        <taxon>Salicaceae</taxon>
        <taxon>Flacourtieae</taxon>
        <taxon>Dovyalis</taxon>
    </lineage>
</organism>
<sequence>MGKGGNQPVNYKDGVDEISSRASKICYSCNPTLFETATSVAVKSDKKFTRLDLYTRVGLNHPHLQSILEEPTDGYKDPIYCDKIDSDTRTNAMTGQSLANLLG</sequence>
<name>A0AAV1REL5_9ROSI</name>
<dbReference type="AlphaFoldDB" id="A0AAV1REL5"/>
<evidence type="ECO:0000313" key="2">
    <source>
        <dbReference type="Proteomes" id="UP001314170"/>
    </source>
</evidence>
<proteinExistence type="predicted"/>
<protein>
    <submittedName>
        <fullName evidence="1">Uncharacterized protein</fullName>
    </submittedName>
</protein>
<comment type="caution">
    <text evidence="1">The sequence shown here is derived from an EMBL/GenBank/DDBJ whole genome shotgun (WGS) entry which is preliminary data.</text>
</comment>
<gene>
    <name evidence="1" type="ORF">DCAF_LOCUS9924</name>
</gene>
<evidence type="ECO:0000313" key="1">
    <source>
        <dbReference type="EMBL" id="CAK7334447.1"/>
    </source>
</evidence>
<dbReference type="EMBL" id="CAWUPB010000950">
    <property type="protein sequence ID" value="CAK7334447.1"/>
    <property type="molecule type" value="Genomic_DNA"/>
</dbReference>
<dbReference type="Proteomes" id="UP001314170">
    <property type="component" value="Unassembled WGS sequence"/>
</dbReference>
<accession>A0AAV1REL5</accession>
<keyword evidence="2" id="KW-1185">Reference proteome</keyword>
<reference evidence="1 2" key="1">
    <citation type="submission" date="2024-01" db="EMBL/GenBank/DDBJ databases">
        <authorList>
            <person name="Waweru B."/>
        </authorList>
    </citation>
    <scope>NUCLEOTIDE SEQUENCE [LARGE SCALE GENOMIC DNA]</scope>
</reference>